<reference evidence="1 2" key="1">
    <citation type="submission" date="2024-03" db="EMBL/GenBank/DDBJ databases">
        <title>The genome assembly and annotation of the cricket Gryllus longicercus Weissman &amp; Gray.</title>
        <authorList>
            <person name="Szrajer S."/>
            <person name="Gray D."/>
            <person name="Ylla G."/>
        </authorList>
    </citation>
    <scope>NUCLEOTIDE SEQUENCE [LARGE SCALE GENOMIC DNA]</scope>
    <source>
        <strain evidence="1">DAG 2021-001</strain>
        <tissue evidence="1">Whole body minus gut</tissue>
    </source>
</reference>
<comment type="caution">
    <text evidence="1">The sequence shown here is derived from an EMBL/GenBank/DDBJ whole genome shotgun (WGS) entry which is preliminary data.</text>
</comment>
<dbReference type="PANTHER" id="PTHR31855:SF2">
    <property type="entry name" value="GUANINE NUCLEOTIDE EXCHANGE FACTOR C9ORF72"/>
    <property type="match status" value="1"/>
</dbReference>
<dbReference type="Proteomes" id="UP001378592">
    <property type="component" value="Unassembled WGS sequence"/>
</dbReference>
<dbReference type="GO" id="GO:0005776">
    <property type="term" value="C:autophagosome"/>
    <property type="evidence" value="ECO:0007669"/>
    <property type="project" value="TreeGrafter"/>
</dbReference>
<evidence type="ECO:0000313" key="1">
    <source>
        <dbReference type="EMBL" id="KAK7864884.1"/>
    </source>
</evidence>
<keyword evidence="2" id="KW-1185">Reference proteome</keyword>
<dbReference type="Pfam" id="PF15019">
    <property type="entry name" value="C9orf72-like"/>
    <property type="match status" value="1"/>
</dbReference>
<name>A0AAN9Z6R0_9ORTH</name>
<organism evidence="1 2">
    <name type="scientific">Gryllus longicercus</name>
    <dbReference type="NCBI Taxonomy" id="2509291"/>
    <lineage>
        <taxon>Eukaryota</taxon>
        <taxon>Metazoa</taxon>
        <taxon>Ecdysozoa</taxon>
        <taxon>Arthropoda</taxon>
        <taxon>Hexapoda</taxon>
        <taxon>Insecta</taxon>
        <taxon>Pterygota</taxon>
        <taxon>Neoptera</taxon>
        <taxon>Polyneoptera</taxon>
        <taxon>Orthoptera</taxon>
        <taxon>Ensifera</taxon>
        <taxon>Gryllidea</taxon>
        <taxon>Grylloidea</taxon>
        <taxon>Gryllidae</taxon>
        <taxon>Gryllinae</taxon>
        <taxon>Gryllus</taxon>
    </lineage>
</organism>
<dbReference type="EMBL" id="JAZDUA010000191">
    <property type="protein sequence ID" value="KAK7864884.1"/>
    <property type="molecule type" value="Genomic_DNA"/>
</dbReference>
<dbReference type="GO" id="GO:0005085">
    <property type="term" value="F:guanyl-nucleotide exchange factor activity"/>
    <property type="evidence" value="ECO:0007669"/>
    <property type="project" value="InterPro"/>
</dbReference>
<dbReference type="InterPro" id="IPR027819">
    <property type="entry name" value="C9orf72"/>
</dbReference>
<dbReference type="AlphaFoldDB" id="A0AAN9Z6R0"/>
<dbReference type="GO" id="GO:0005768">
    <property type="term" value="C:endosome"/>
    <property type="evidence" value="ECO:0007669"/>
    <property type="project" value="TreeGrafter"/>
</dbReference>
<proteinExistence type="predicted"/>
<dbReference type="GO" id="GO:0006897">
    <property type="term" value="P:endocytosis"/>
    <property type="evidence" value="ECO:0007669"/>
    <property type="project" value="TreeGrafter"/>
</dbReference>
<protein>
    <submittedName>
        <fullName evidence="1">Uncharacterized protein</fullName>
    </submittedName>
</protein>
<dbReference type="PANTHER" id="PTHR31855">
    <property type="entry name" value="GUANINE NUCLEOTIDE EXCHANGE C9ORF72"/>
    <property type="match status" value="1"/>
</dbReference>
<sequence length="572" mass="63895">MVAIMDPNLDPSSMYHFVAVDREGSLWKTGQSCADSADDTNSVQRETVMVRSVAMSANVASIVKDEVRHLIRVSALEPSTSKHYSTYEPNNREDINIVLSTNKDLGVGSNSIVNTSCSHILPTVDGNIIFAVILSRWDDIMGPQTVHAWLQENPVARGLLNTEVNSPSSSYVDTLPESKSGVHVTCNHKLVEQNVYIMKAVKYVTSHTVNYTGISLNSSASLLYEQESNLFVVPDLELVAQSLVFHARSLDTTVPFSLSVLVGYQHYEYFLHLRRLCHQWLRRMAERLHEPLVKCMSTSTGFTSISVTRLNNWVLEFWHTIFSLGKCGLGNSLLACGADMLNHPLLERALTSHLQTFGCTVIMGTSSSDINALISFLALFLDSDEKFCSRLVLPTMKYSYHVGLFVQGLLLDEFGCRELCSVDLAASPYLVTAVDLTKGVNANAVRQTSPQNLNRSGDGFGKTQLHRSILYPVKESASLIKSLLKDMQHIPPSSWQHFIGIFKKKINSLAYMLLSFMRQSVMEYRGGSLQLERYLMKHMNLLESDFLIVLAAAEKLKPGIYDHVMDHDAVFR</sequence>
<gene>
    <name evidence="1" type="ORF">R5R35_001976</name>
</gene>
<accession>A0AAN9Z6R0</accession>
<evidence type="ECO:0000313" key="2">
    <source>
        <dbReference type="Proteomes" id="UP001378592"/>
    </source>
</evidence>
<dbReference type="GO" id="GO:0006914">
    <property type="term" value="P:autophagy"/>
    <property type="evidence" value="ECO:0007669"/>
    <property type="project" value="TreeGrafter"/>
</dbReference>
<dbReference type="PROSITE" id="PS51835">
    <property type="entry name" value="DENN_C9ORF72"/>
    <property type="match status" value="1"/>
</dbReference>